<dbReference type="Proteomes" id="UP000186309">
    <property type="component" value="Chromosome"/>
</dbReference>
<evidence type="ECO:0000256" key="3">
    <source>
        <dbReference type="ARBA" id="ARBA00007275"/>
    </source>
</evidence>
<comment type="catalytic activity">
    <reaction evidence="1">
        <text>GDP-alpha-D-mannose + H2O = alpha-D-mannose 1-phosphate + GMP + 2 H(+)</text>
        <dbReference type="Rhea" id="RHEA:27978"/>
        <dbReference type="ChEBI" id="CHEBI:15377"/>
        <dbReference type="ChEBI" id="CHEBI:15378"/>
        <dbReference type="ChEBI" id="CHEBI:57527"/>
        <dbReference type="ChEBI" id="CHEBI:58115"/>
        <dbReference type="ChEBI" id="CHEBI:58409"/>
    </reaction>
</comment>
<dbReference type="Gene3D" id="3.90.79.10">
    <property type="entry name" value="Nucleoside Triphosphate Pyrophosphohydrolase"/>
    <property type="match status" value="1"/>
</dbReference>
<dbReference type="CDD" id="cd24161">
    <property type="entry name" value="NUDIX_ADPRase_Ndx2"/>
    <property type="match status" value="1"/>
</dbReference>
<proteinExistence type="inferred from homology"/>
<dbReference type="PANTHER" id="PTHR11839">
    <property type="entry name" value="UDP/ADP-SUGAR PYROPHOSPHATASE"/>
    <property type="match status" value="1"/>
</dbReference>
<evidence type="ECO:0000256" key="5">
    <source>
        <dbReference type="ARBA" id="ARBA00022801"/>
    </source>
</evidence>
<dbReference type="GO" id="GO:0006753">
    <property type="term" value="P:nucleoside phosphate metabolic process"/>
    <property type="evidence" value="ECO:0007669"/>
    <property type="project" value="TreeGrafter"/>
</dbReference>
<dbReference type="InterPro" id="IPR015797">
    <property type="entry name" value="NUDIX_hydrolase-like_dom_sf"/>
</dbReference>
<dbReference type="STRING" id="1387353.BSF38_04578"/>
<dbReference type="KEGG" id="pbor:BSF38_04578"/>
<evidence type="ECO:0000256" key="4">
    <source>
        <dbReference type="ARBA" id="ARBA00016377"/>
    </source>
</evidence>
<evidence type="ECO:0000256" key="7">
    <source>
        <dbReference type="ARBA" id="ARBA00032272"/>
    </source>
</evidence>
<dbReference type="RefSeq" id="WP_076349431.1">
    <property type="nucleotide sequence ID" value="NZ_CP019082.1"/>
</dbReference>
<name>A0A1U7CVP3_9BACT</name>
<dbReference type="PROSITE" id="PS51462">
    <property type="entry name" value="NUDIX"/>
    <property type="match status" value="1"/>
</dbReference>
<dbReference type="AlphaFoldDB" id="A0A1U7CVP3"/>
<dbReference type="SUPFAM" id="SSF55811">
    <property type="entry name" value="Nudix"/>
    <property type="match status" value="1"/>
</dbReference>
<feature type="region of interest" description="Disordered" evidence="8">
    <location>
        <begin position="1"/>
        <end position="24"/>
    </location>
</feature>
<evidence type="ECO:0000313" key="11">
    <source>
        <dbReference type="Proteomes" id="UP000186309"/>
    </source>
</evidence>
<dbReference type="OrthoDB" id="9806150at2"/>
<organism evidence="10 11">
    <name type="scientific">Paludisphaera borealis</name>
    <dbReference type="NCBI Taxonomy" id="1387353"/>
    <lineage>
        <taxon>Bacteria</taxon>
        <taxon>Pseudomonadati</taxon>
        <taxon>Planctomycetota</taxon>
        <taxon>Planctomycetia</taxon>
        <taxon>Isosphaerales</taxon>
        <taxon>Isosphaeraceae</taxon>
        <taxon>Paludisphaera</taxon>
    </lineage>
</organism>
<dbReference type="Pfam" id="PF00293">
    <property type="entry name" value="NUDIX"/>
    <property type="match status" value="1"/>
</dbReference>
<evidence type="ECO:0000256" key="2">
    <source>
        <dbReference type="ARBA" id="ARBA00001946"/>
    </source>
</evidence>
<feature type="domain" description="Nudix hydrolase" evidence="9">
    <location>
        <begin position="56"/>
        <end position="184"/>
    </location>
</feature>
<dbReference type="EMBL" id="CP019082">
    <property type="protein sequence ID" value="APW63020.1"/>
    <property type="molecule type" value="Genomic_DNA"/>
</dbReference>
<evidence type="ECO:0000313" key="10">
    <source>
        <dbReference type="EMBL" id="APW63020.1"/>
    </source>
</evidence>
<sequence length="197" mass="21982">MSRDADPTSNRPDGPPPNPWRTLSARPVYENPWIRVREDQVLRPDGQPGVYGVVEFKNRAVGVLPVEDDGAVWLVGQHRYPLNQYSWEIPEGGGPPHETLEESARRELKEETGLTCGKLELIATSHLSNSVCDEIAFIYRASELTPGESEPEGTEQIEVRRVPWDEAWGMLQRGEITDSMSVIAILHEAVRRCGGLG</sequence>
<protein>
    <recommendedName>
        <fullName evidence="4">GDP-mannose pyrophosphatase</fullName>
    </recommendedName>
    <alternativeName>
        <fullName evidence="6">GDP-mannose hydrolase</fullName>
    </alternativeName>
    <alternativeName>
        <fullName evidence="7">GDPMK</fullName>
    </alternativeName>
</protein>
<evidence type="ECO:0000259" key="9">
    <source>
        <dbReference type="PROSITE" id="PS51462"/>
    </source>
</evidence>
<dbReference type="PRINTS" id="PR00502">
    <property type="entry name" value="NUDIXFAMILY"/>
</dbReference>
<dbReference type="InterPro" id="IPR000086">
    <property type="entry name" value="NUDIX_hydrolase_dom"/>
</dbReference>
<comment type="similarity">
    <text evidence="3">Belongs to the Nudix hydrolase family. NudK subfamily.</text>
</comment>
<keyword evidence="11" id="KW-1185">Reference proteome</keyword>
<gene>
    <name evidence="10" type="primary">nudF_3</name>
    <name evidence="10" type="ORF">BSF38_04578</name>
</gene>
<reference evidence="11" key="1">
    <citation type="submission" date="2016-12" db="EMBL/GenBank/DDBJ databases">
        <title>Comparative genomics of four Isosphaeraceae planctomycetes: a common pool of plasmids and glycoside hydrolase genes.</title>
        <authorList>
            <person name="Ivanova A."/>
        </authorList>
    </citation>
    <scope>NUCLEOTIDE SEQUENCE [LARGE SCALE GENOMIC DNA]</scope>
    <source>
        <strain evidence="11">PX4</strain>
    </source>
</reference>
<dbReference type="GO" id="GO:0019693">
    <property type="term" value="P:ribose phosphate metabolic process"/>
    <property type="evidence" value="ECO:0007669"/>
    <property type="project" value="TreeGrafter"/>
</dbReference>
<dbReference type="PANTHER" id="PTHR11839:SF18">
    <property type="entry name" value="NUDIX HYDROLASE DOMAIN-CONTAINING PROTEIN"/>
    <property type="match status" value="1"/>
</dbReference>
<evidence type="ECO:0000256" key="8">
    <source>
        <dbReference type="SAM" id="MobiDB-lite"/>
    </source>
</evidence>
<evidence type="ECO:0000256" key="6">
    <source>
        <dbReference type="ARBA" id="ARBA00032162"/>
    </source>
</evidence>
<keyword evidence="5 10" id="KW-0378">Hydrolase</keyword>
<dbReference type="GO" id="GO:0005829">
    <property type="term" value="C:cytosol"/>
    <property type="evidence" value="ECO:0007669"/>
    <property type="project" value="TreeGrafter"/>
</dbReference>
<accession>A0A1U7CVP3</accession>
<comment type="cofactor">
    <cofactor evidence="2">
        <name>Mg(2+)</name>
        <dbReference type="ChEBI" id="CHEBI:18420"/>
    </cofactor>
</comment>
<dbReference type="GO" id="GO:0016787">
    <property type="term" value="F:hydrolase activity"/>
    <property type="evidence" value="ECO:0007669"/>
    <property type="project" value="UniProtKB-KW"/>
</dbReference>
<dbReference type="InterPro" id="IPR020476">
    <property type="entry name" value="Nudix_hydrolase"/>
</dbReference>
<evidence type="ECO:0000256" key="1">
    <source>
        <dbReference type="ARBA" id="ARBA00000847"/>
    </source>
</evidence>